<protein>
    <submittedName>
        <fullName evidence="1">Uncharacterized protein</fullName>
    </submittedName>
</protein>
<dbReference type="VEuPathDB" id="FungiDB:H310_15088"/>
<proteinExistence type="predicted"/>
<dbReference type="Gene3D" id="3.30.420.10">
    <property type="entry name" value="Ribonuclease H-like superfamily/Ribonuclease H"/>
    <property type="match status" value="1"/>
</dbReference>
<gene>
    <name evidence="1" type="ORF">H310_15088</name>
</gene>
<evidence type="ECO:0000313" key="1">
    <source>
        <dbReference type="EMBL" id="ETV90078.1"/>
    </source>
</evidence>
<sequence length="147" mass="16313">MDVQRIVVQHDNAKPHTVSFDSEVIAASKLNRRHIVFGDQPANSPDLYVLDLGFFNSIQSLQQKIPAFTVDELISNVTSAFANVPAESLDNVFYTLQSVMECILETGGSNKFKLRHIGKEAKRRNGELEESLTCSADTYLAARLADL</sequence>
<dbReference type="PANTHER" id="PTHR47169:SF2">
    <property type="entry name" value="OS01G0541250 PROTEIN"/>
    <property type="match status" value="1"/>
</dbReference>
<dbReference type="PANTHER" id="PTHR47169">
    <property type="entry name" value="OS01G0541250 PROTEIN"/>
    <property type="match status" value="1"/>
</dbReference>
<reference evidence="1" key="1">
    <citation type="submission" date="2013-12" db="EMBL/GenBank/DDBJ databases">
        <title>The Genome Sequence of Aphanomyces invadans NJM9701.</title>
        <authorList>
            <consortium name="The Broad Institute Genomics Platform"/>
            <person name="Russ C."/>
            <person name="Tyler B."/>
            <person name="van West P."/>
            <person name="Dieguez-Uribeondo J."/>
            <person name="Young S.K."/>
            <person name="Zeng Q."/>
            <person name="Gargeya S."/>
            <person name="Fitzgerald M."/>
            <person name="Abouelleil A."/>
            <person name="Alvarado L."/>
            <person name="Chapman S.B."/>
            <person name="Gainer-Dewar J."/>
            <person name="Goldberg J."/>
            <person name="Griggs A."/>
            <person name="Gujja S."/>
            <person name="Hansen M."/>
            <person name="Howarth C."/>
            <person name="Imamovic A."/>
            <person name="Ireland A."/>
            <person name="Larimer J."/>
            <person name="McCowan C."/>
            <person name="Murphy C."/>
            <person name="Pearson M."/>
            <person name="Poon T.W."/>
            <person name="Priest M."/>
            <person name="Roberts A."/>
            <person name="Saif S."/>
            <person name="Shea T."/>
            <person name="Sykes S."/>
            <person name="Wortman J."/>
            <person name="Nusbaum C."/>
            <person name="Birren B."/>
        </authorList>
    </citation>
    <scope>NUCLEOTIDE SEQUENCE [LARGE SCALE GENOMIC DNA]</scope>
    <source>
        <strain evidence="1">NJM9701</strain>
    </source>
</reference>
<dbReference type="GeneID" id="20092138"/>
<dbReference type="OrthoDB" id="113327at2759"/>
<organism evidence="1">
    <name type="scientific">Aphanomyces invadans</name>
    <dbReference type="NCBI Taxonomy" id="157072"/>
    <lineage>
        <taxon>Eukaryota</taxon>
        <taxon>Sar</taxon>
        <taxon>Stramenopiles</taxon>
        <taxon>Oomycota</taxon>
        <taxon>Saprolegniomycetes</taxon>
        <taxon>Saprolegniales</taxon>
        <taxon>Verrucalvaceae</taxon>
        <taxon>Aphanomyces</taxon>
    </lineage>
</organism>
<dbReference type="InterPro" id="IPR036397">
    <property type="entry name" value="RNaseH_sf"/>
</dbReference>
<dbReference type="RefSeq" id="XP_008881286.1">
    <property type="nucleotide sequence ID" value="XM_008883064.1"/>
</dbReference>
<accession>A0A024T805</accession>
<name>A0A024T805_9STRA</name>
<dbReference type="EMBL" id="KI914117">
    <property type="protein sequence ID" value="ETV90078.1"/>
    <property type="molecule type" value="Genomic_DNA"/>
</dbReference>
<dbReference type="AlphaFoldDB" id="A0A024T805"/>
<dbReference type="GO" id="GO:0003676">
    <property type="term" value="F:nucleic acid binding"/>
    <property type="evidence" value="ECO:0007669"/>
    <property type="project" value="InterPro"/>
</dbReference>